<dbReference type="SUPFAM" id="SSF50370">
    <property type="entry name" value="Ricin B-like lectins"/>
    <property type="match status" value="1"/>
</dbReference>
<reference evidence="5" key="1">
    <citation type="submission" date="2020-11" db="EMBL/GenBank/DDBJ databases">
        <authorList>
            <consortium name="DOE Joint Genome Institute"/>
            <person name="Ahrendt S."/>
            <person name="Riley R."/>
            <person name="Andreopoulos W."/>
            <person name="Labutti K."/>
            <person name="Pangilinan J."/>
            <person name="Ruiz-Duenas F.J."/>
            <person name="Barrasa J.M."/>
            <person name="Sanchez-Garcia M."/>
            <person name="Camarero S."/>
            <person name="Miyauchi S."/>
            <person name="Serrano A."/>
            <person name="Linde D."/>
            <person name="Babiker R."/>
            <person name="Drula E."/>
            <person name="Ayuso-Fernandez I."/>
            <person name="Pacheco R."/>
            <person name="Padilla G."/>
            <person name="Ferreira P."/>
            <person name="Barriuso J."/>
            <person name="Kellner H."/>
            <person name="Castanera R."/>
            <person name="Alfaro M."/>
            <person name="Ramirez L."/>
            <person name="Pisabarro A.G."/>
            <person name="Kuo A."/>
            <person name="Tritt A."/>
            <person name="Lipzen A."/>
            <person name="He G."/>
            <person name="Yan M."/>
            <person name="Ng V."/>
            <person name="Cullen D."/>
            <person name="Martin F."/>
            <person name="Rosso M.-N."/>
            <person name="Henrissat B."/>
            <person name="Hibbett D."/>
            <person name="Martinez A.T."/>
            <person name="Grigoriev I.V."/>
        </authorList>
    </citation>
    <scope>NUCLEOTIDE SEQUENCE</scope>
    <source>
        <strain evidence="5">CIRM-BRFM 674</strain>
    </source>
</reference>
<evidence type="ECO:0000313" key="5">
    <source>
        <dbReference type="EMBL" id="KAF9482307.1"/>
    </source>
</evidence>
<gene>
    <name evidence="5" type="ORF">BDN70DRAFT_875225</name>
</gene>
<name>A0A9P5Z642_9AGAR</name>
<evidence type="ECO:0000259" key="4">
    <source>
        <dbReference type="Pfam" id="PF14200"/>
    </source>
</evidence>
<keyword evidence="2" id="KW-1133">Transmembrane helix</keyword>
<proteinExistence type="predicted"/>
<feature type="chain" id="PRO_5040271016" description="Ricin B lectin domain-containing protein" evidence="3">
    <location>
        <begin position="20"/>
        <end position="306"/>
    </location>
</feature>
<feature type="compositionally biased region" description="Low complexity" evidence="1">
    <location>
        <begin position="168"/>
        <end position="209"/>
    </location>
</feature>
<protein>
    <recommendedName>
        <fullName evidence="4">Ricin B lectin domain-containing protein</fullName>
    </recommendedName>
</protein>
<dbReference type="Proteomes" id="UP000807469">
    <property type="component" value="Unassembled WGS sequence"/>
</dbReference>
<keyword evidence="2" id="KW-0812">Transmembrane</keyword>
<dbReference type="InterPro" id="IPR035992">
    <property type="entry name" value="Ricin_B-like_lectins"/>
</dbReference>
<feature type="region of interest" description="Disordered" evidence="1">
    <location>
        <begin position="168"/>
        <end position="212"/>
    </location>
</feature>
<accession>A0A9P5Z642</accession>
<evidence type="ECO:0000256" key="1">
    <source>
        <dbReference type="SAM" id="MobiDB-lite"/>
    </source>
</evidence>
<feature type="domain" description="Ricin B lectin" evidence="4">
    <location>
        <begin position="41"/>
        <end position="128"/>
    </location>
</feature>
<dbReference type="EMBL" id="MU155167">
    <property type="protein sequence ID" value="KAF9482307.1"/>
    <property type="molecule type" value="Genomic_DNA"/>
</dbReference>
<organism evidence="5 6">
    <name type="scientific">Pholiota conissans</name>
    <dbReference type="NCBI Taxonomy" id="109636"/>
    <lineage>
        <taxon>Eukaryota</taxon>
        <taxon>Fungi</taxon>
        <taxon>Dikarya</taxon>
        <taxon>Basidiomycota</taxon>
        <taxon>Agaricomycotina</taxon>
        <taxon>Agaricomycetes</taxon>
        <taxon>Agaricomycetidae</taxon>
        <taxon>Agaricales</taxon>
        <taxon>Agaricineae</taxon>
        <taxon>Strophariaceae</taxon>
        <taxon>Pholiota</taxon>
    </lineage>
</organism>
<dbReference type="OrthoDB" id="3055873at2759"/>
<dbReference type="AlphaFoldDB" id="A0A9P5Z642"/>
<evidence type="ECO:0000313" key="6">
    <source>
        <dbReference type="Proteomes" id="UP000807469"/>
    </source>
</evidence>
<keyword evidence="6" id="KW-1185">Reference proteome</keyword>
<evidence type="ECO:0000256" key="2">
    <source>
        <dbReference type="SAM" id="Phobius"/>
    </source>
</evidence>
<evidence type="ECO:0000256" key="3">
    <source>
        <dbReference type="SAM" id="SignalP"/>
    </source>
</evidence>
<sequence>MAAILNGLYFLCTYPQSTCLQPNDAVDGSPLYATQYTGSEAQKWSITPSSSTDPELFTIQNLHYETYLTWPGGTLPQYVIQTYKPIMWCVREVQSEGNFILISPDSLFRDAWNLMGGSSANNTPIIMWPLDISWNNSVFSAMPAQRDTFSSITLPTVGLTASSLPPTSTLFTSTQSPTTTISSLTSGSITSGTTLGDNSRTAPSTAPSSGSGGLSLDNKIGLGIGIGFGVPTLLLSIWGIWVSIRIAKGRYERNKFKPLPSGDPTGPGAEAYYEMPTVAGSIWKHEPEGDYPHQRDWTYSGVPNRS</sequence>
<comment type="caution">
    <text evidence="5">The sequence shown here is derived from an EMBL/GenBank/DDBJ whole genome shotgun (WGS) entry which is preliminary data.</text>
</comment>
<keyword evidence="2" id="KW-0472">Membrane</keyword>
<dbReference type="Gene3D" id="2.80.10.50">
    <property type="match status" value="1"/>
</dbReference>
<dbReference type="Pfam" id="PF14200">
    <property type="entry name" value="RicinB_lectin_2"/>
    <property type="match status" value="1"/>
</dbReference>
<keyword evidence="3" id="KW-0732">Signal</keyword>
<feature type="signal peptide" evidence="3">
    <location>
        <begin position="1"/>
        <end position="19"/>
    </location>
</feature>
<dbReference type="CDD" id="cd00161">
    <property type="entry name" value="beta-trefoil_Ricin-like"/>
    <property type="match status" value="1"/>
</dbReference>
<feature type="transmembrane region" description="Helical" evidence="2">
    <location>
        <begin position="220"/>
        <end position="244"/>
    </location>
</feature>
<dbReference type="InterPro" id="IPR000772">
    <property type="entry name" value="Ricin_B_lectin"/>
</dbReference>
<feature type="region of interest" description="Disordered" evidence="1">
    <location>
        <begin position="285"/>
        <end position="306"/>
    </location>
</feature>
<feature type="compositionally biased region" description="Basic and acidic residues" evidence="1">
    <location>
        <begin position="285"/>
        <end position="296"/>
    </location>
</feature>